<dbReference type="AlphaFoldDB" id="W3X787"/>
<sequence>MRANRTSVGMDRTDSTGSGYAGQYPAPVADMYENLDTTPDELLLWFHHVPWTYRLHSGNTVIQHFYDAHYAGAETVAGFPKLWATVRDKVDPTVFEDVMFRLQYQAGHSVLWRDSINEYFYNMTQIPDEKSRVGNNPWRLEAENFDLENYEILATSPFEISSGLFIVQSISNTTTGSLRSHSPYPDGYYDLHVAYFDLNDGVASYSMSVGNGTVGQWVGDLETKLGHAPTGRVDGNSAARVTFEAVWVPHGAEIVISTQANGTEVAPLDYLEFVPSARGRSTQ</sequence>
<dbReference type="Pfam" id="PF07477">
    <property type="entry name" value="Glyco_hydro_67C"/>
    <property type="match status" value="1"/>
</dbReference>
<dbReference type="EMBL" id="KI912112">
    <property type="protein sequence ID" value="ETS81237.1"/>
    <property type="molecule type" value="Genomic_DNA"/>
</dbReference>
<evidence type="ECO:0000256" key="1">
    <source>
        <dbReference type="SAM" id="MobiDB-lite"/>
    </source>
</evidence>
<dbReference type="KEGG" id="pfy:PFICI_06239"/>
<dbReference type="GO" id="GO:0046559">
    <property type="term" value="F:alpha-glucuronidase activity"/>
    <property type="evidence" value="ECO:0007669"/>
    <property type="project" value="InterPro"/>
</dbReference>
<dbReference type="InterPro" id="IPR037054">
    <property type="entry name" value="A-glucoronidase_C_sf"/>
</dbReference>
<dbReference type="GO" id="GO:0045493">
    <property type="term" value="P:xylan catabolic process"/>
    <property type="evidence" value="ECO:0007669"/>
    <property type="project" value="InterPro"/>
</dbReference>
<gene>
    <name evidence="3" type="ORF">PFICI_06239</name>
</gene>
<dbReference type="InterPro" id="IPR011099">
    <property type="entry name" value="Glyco_hydro_67_C"/>
</dbReference>
<dbReference type="InterPro" id="IPR017853">
    <property type="entry name" value="GH"/>
</dbReference>
<dbReference type="OrthoDB" id="6501611at2759"/>
<dbReference type="GeneID" id="19271252"/>
<dbReference type="eggNOG" id="ENOG502QWS4">
    <property type="taxonomic scope" value="Eukaryota"/>
</dbReference>
<dbReference type="InParanoid" id="W3X787"/>
<dbReference type="PANTHER" id="PTHR39207:SF1">
    <property type="entry name" value="ALPHA-GLUCURONIDASE A"/>
    <property type="match status" value="1"/>
</dbReference>
<dbReference type="STRING" id="1229662.W3X787"/>
<dbReference type="HOGENOM" id="CLU_983884_0_0_1"/>
<name>W3X787_PESFW</name>
<dbReference type="Gene3D" id="3.90.1330.10">
    <property type="entry name" value="Alpha-glucuronidase, C-terminal domain"/>
    <property type="match status" value="1"/>
</dbReference>
<keyword evidence="4" id="KW-1185">Reference proteome</keyword>
<feature type="domain" description="Glycosyl hydrolase family 67 C-terminal" evidence="2">
    <location>
        <begin position="2"/>
        <end position="132"/>
    </location>
</feature>
<evidence type="ECO:0000313" key="4">
    <source>
        <dbReference type="Proteomes" id="UP000030651"/>
    </source>
</evidence>
<reference evidence="4" key="1">
    <citation type="journal article" date="2015" name="BMC Genomics">
        <title>Genomic and transcriptomic analysis of the endophytic fungus Pestalotiopsis fici reveals its lifestyle and high potential for synthesis of natural products.</title>
        <authorList>
            <person name="Wang X."/>
            <person name="Zhang X."/>
            <person name="Liu L."/>
            <person name="Xiang M."/>
            <person name="Wang W."/>
            <person name="Sun X."/>
            <person name="Che Y."/>
            <person name="Guo L."/>
            <person name="Liu G."/>
            <person name="Guo L."/>
            <person name="Wang C."/>
            <person name="Yin W.B."/>
            <person name="Stadler M."/>
            <person name="Zhang X."/>
            <person name="Liu X."/>
        </authorList>
    </citation>
    <scope>NUCLEOTIDE SEQUENCE [LARGE SCALE GENOMIC DNA]</scope>
    <source>
        <strain evidence="4">W106-1 / CGMCC3.15140</strain>
    </source>
</reference>
<dbReference type="RefSeq" id="XP_007833011.1">
    <property type="nucleotide sequence ID" value="XM_007834820.1"/>
</dbReference>
<proteinExistence type="predicted"/>
<evidence type="ECO:0000259" key="2">
    <source>
        <dbReference type="Pfam" id="PF07477"/>
    </source>
</evidence>
<feature type="region of interest" description="Disordered" evidence="1">
    <location>
        <begin position="1"/>
        <end position="20"/>
    </location>
</feature>
<evidence type="ECO:0000313" key="3">
    <source>
        <dbReference type="EMBL" id="ETS81237.1"/>
    </source>
</evidence>
<protein>
    <recommendedName>
        <fullName evidence="2">Glycosyl hydrolase family 67 C-terminal domain-containing protein</fullName>
    </recommendedName>
</protein>
<dbReference type="PANTHER" id="PTHR39207">
    <property type="entry name" value="ALPHA-GLUCURONIDASE A"/>
    <property type="match status" value="1"/>
</dbReference>
<accession>W3X787</accession>
<organism evidence="3 4">
    <name type="scientific">Pestalotiopsis fici (strain W106-1 / CGMCC3.15140)</name>
    <dbReference type="NCBI Taxonomy" id="1229662"/>
    <lineage>
        <taxon>Eukaryota</taxon>
        <taxon>Fungi</taxon>
        <taxon>Dikarya</taxon>
        <taxon>Ascomycota</taxon>
        <taxon>Pezizomycotina</taxon>
        <taxon>Sordariomycetes</taxon>
        <taxon>Xylariomycetidae</taxon>
        <taxon>Amphisphaeriales</taxon>
        <taxon>Sporocadaceae</taxon>
        <taxon>Pestalotiopsis</taxon>
    </lineage>
</organism>
<dbReference type="GO" id="GO:0005576">
    <property type="term" value="C:extracellular region"/>
    <property type="evidence" value="ECO:0007669"/>
    <property type="project" value="InterPro"/>
</dbReference>
<dbReference type="SUPFAM" id="SSF51445">
    <property type="entry name" value="(Trans)glycosidases"/>
    <property type="match status" value="1"/>
</dbReference>
<dbReference type="Proteomes" id="UP000030651">
    <property type="component" value="Unassembled WGS sequence"/>
</dbReference>